<evidence type="ECO:0000313" key="2">
    <source>
        <dbReference type="Proteomes" id="UP000018542"/>
    </source>
</evidence>
<dbReference type="AlphaFoldDB" id="V5SH59"/>
<keyword evidence="2" id="KW-1185">Reference proteome</keyword>
<protein>
    <submittedName>
        <fullName evidence="1">Uncharacterized protein</fullName>
    </submittedName>
</protein>
<dbReference type="Proteomes" id="UP000018542">
    <property type="component" value="Chromosome"/>
</dbReference>
<dbReference type="PATRIC" id="fig|1029756.8.peg.254"/>
<dbReference type="HOGENOM" id="CLU_3184646_0_0_5"/>
<accession>V5SH59</accession>
<gene>
    <name evidence="1" type="ORF">W911_01200</name>
</gene>
<organism evidence="1 2">
    <name type="scientific">Hyphomicrobium nitrativorans NL23</name>
    <dbReference type="NCBI Taxonomy" id="1029756"/>
    <lineage>
        <taxon>Bacteria</taxon>
        <taxon>Pseudomonadati</taxon>
        <taxon>Pseudomonadota</taxon>
        <taxon>Alphaproteobacteria</taxon>
        <taxon>Hyphomicrobiales</taxon>
        <taxon>Hyphomicrobiaceae</taxon>
        <taxon>Hyphomicrobium</taxon>
    </lineage>
</organism>
<sequence>MEVNAGERVPIQAVRRDVLVSRLILRSDEAGARKTAQFPNLNDAML</sequence>
<dbReference type="RefSeq" id="WP_023785682.1">
    <property type="nucleotide sequence ID" value="NC_022997.1"/>
</dbReference>
<proteinExistence type="predicted"/>
<evidence type="ECO:0000313" key="1">
    <source>
        <dbReference type="EMBL" id="AHB49817.1"/>
    </source>
</evidence>
<reference evidence="1 2" key="1">
    <citation type="journal article" date="2014" name="Genome Announc.">
        <title>Complete Genome Sequence of Hyphomicrobium nitrativorans Strain NL23, a Denitrifying Bacterium Isolated from Biofilm of a Methanol-Fed Denitrification System Treating Seawater at the Montreal Biodome.</title>
        <authorList>
            <person name="Martineau C."/>
            <person name="Villeneuve C."/>
            <person name="Mauffrey F."/>
            <person name="Villemur R."/>
        </authorList>
    </citation>
    <scope>NUCLEOTIDE SEQUENCE [LARGE SCALE GENOMIC DNA]</scope>
    <source>
        <strain evidence="1">NL23</strain>
    </source>
</reference>
<dbReference type="EMBL" id="CP006912">
    <property type="protein sequence ID" value="AHB49817.1"/>
    <property type="molecule type" value="Genomic_DNA"/>
</dbReference>
<name>V5SH59_9HYPH</name>
<dbReference type="KEGG" id="hni:W911_01200"/>